<organism evidence="2 3">
    <name type="scientific">Oedothorax gibbosus</name>
    <dbReference type="NCBI Taxonomy" id="931172"/>
    <lineage>
        <taxon>Eukaryota</taxon>
        <taxon>Metazoa</taxon>
        <taxon>Ecdysozoa</taxon>
        <taxon>Arthropoda</taxon>
        <taxon>Chelicerata</taxon>
        <taxon>Arachnida</taxon>
        <taxon>Araneae</taxon>
        <taxon>Araneomorphae</taxon>
        <taxon>Entelegynae</taxon>
        <taxon>Araneoidea</taxon>
        <taxon>Linyphiidae</taxon>
        <taxon>Erigoninae</taxon>
        <taxon>Oedothorax</taxon>
    </lineage>
</organism>
<sequence length="200" mass="21296">MPIFPNCCSPLEPFSSLVPKGSHFGVFATKYPKISPPPPGGGPKAGSPPAPSTHASPRPSTHSPGPRKPSTKGRLSRKPGPACNHTSPEPKSFGFPGKLPGRGHLRNTAGRWLASFMVRTRAVSDRFDPLTFVLINGNILANAFAVGSSCDGPRISPLASQYECPPSVPLNHYLVSENQQNRTGGPIPLFHAHWFRGHAA</sequence>
<keyword evidence="3" id="KW-1185">Reference proteome</keyword>
<gene>
    <name evidence="2" type="ORF">JTE90_014591</name>
</gene>
<protein>
    <submittedName>
        <fullName evidence="2">Uncharacterized protein</fullName>
    </submittedName>
</protein>
<dbReference type="AlphaFoldDB" id="A0AAV6TEZ4"/>
<evidence type="ECO:0000313" key="2">
    <source>
        <dbReference type="EMBL" id="KAG8156181.1"/>
    </source>
</evidence>
<evidence type="ECO:0000256" key="1">
    <source>
        <dbReference type="SAM" id="MobiDB-lite"/>
    </source>
</evidence>
<reference evidence="2 3" key="1">
    <citation type="journal article" date="2022" name="Nat. Ecol. Evol.">
        <title>A masculinizing supergene underlies an exaggerated male reproductive morph in a spider.</title>
        <authorList>
            <person name="Hendrickx F."/>
            <person name="De Corte Z."/>
            <person name="Sonet G."/>
            <person name="Van Belleghem S.M."/>
            <person name="Kostlbacher S."/>
            <person name="Vangestel C."/>
        </authorList>
    </citation>
    <scope>NUCLEOTIDE SEQUENCE [LARGE SCALE GENOMIC DNA]</scope>
    <source>
        <strain evidence="2">W744_W776</strain>
    </source>
</reference>
<feature type="compositionally biased region" description="Pro residues" evidence="1">
    <location>
        <begin position="34"/>
        <end position="51"/>
    </location>
</feature>
<comment type="caution">
    <text evidence="2">The sequence shown here is derived from an EMBL/GenBank/DDBJ whole genome shotgun (WGS) entry which is preliminary data.</text>
</comment>
<feature type="compositionally biased region" description="Polar residues" evidence="1">
    <location>
        <begin position="53"/>
        <end position="63"/>
    </location>
</feature>
<evidence type="ECO:0000313" key="3">
    <source>
        <dbReference type="Proteomes" id="UP000827092"/>
    </source>
</evidence>
<feature type="region of interest" description="Disordered" evidence="1">
    <location>
        <begin position="28"/>
        <end position="101"/>
    </location>
</feature>
<dbReference type="EMBL" id="JAFNEN010006244">
    <property type="protein sequence ID" value="KAG8156181.1"/>
    <property type="molecule type" value="Genomic_DNA"/>
</dbReference>
<name>A0AAV6TEZ4_9ARAC</name>
<proteinExistence type="predicted"/>
<accession>A0AAV6TEZ4</accession>
<dbReference type="Proteomes" id="UP000827092">
    <property type="component" value="Unassembled WGS sequence"/>
</dbReference>